<dbReference type="InterPro" id="IPR023561">
    <property type="entry name" value="Carbonic_anhydrase_a-class"/>
</dbReference>
<dbReference type="Proteomes" id="UP001153555">
    <property type="component" value="Unassembled WGS sequence"/>
</dbReference>
<dbReference type="InterPro" id="IPR041891">
    <property type="entry name" value="Alpha_CA_prokaryot-like"/>
</dbReference>
<dbReference type="GO" id="GO:0008270">
    <property type="term" value="F:zinc ion binding"/>
    <property type="evidence" value="ECO:0007669"/>
    <property type="project" value="InterPro"/>
</dbReference>
<feature type="signal peptide" evidence="1">
    <location>
        <begin position="1"/>
        <end position="27"/>
    </location>
</feature>
<dbReference type="Gene3D" id="3.10.200.10">
    <property type="entry name" value="Alpha carbonic anhydrase"/>
    <property type="match status" value="1"/>
</dbReference>
<evidence type="ECO:0000313" key="4">
    <source>
        <dbReference type="Proteomes" id="UP001153555"/>
    </source>
</evidence>
<feature type="domain" description="Alpha-carbonic anhydrase" evidence="2">
    <location>
        <begin position="34"/>
        <end position="296"/>
    </location>
</feature>
<dbReference type="GO" id="GO:0006730">
    <property type="term" value="P:one-carbon metabolic process"/>
    <property type="evidence" value="ECO:0007669"/>
    <property type="project" value="TreeGrafter"/>
</dbReference>
<dbReference type="CDD" id="cd03124">
    <property type="entry name" value="alpha_CA_prokaryotic_like"/>
    <property type="match status" value="1"/>
</dbReference>
<dbReference type="PANTHER" id="PTHR18952">
    <property type="entry name" value="CARBONIC ANHYDRASE"/>
    <property type="match status" value="1"/>
</dbReference>
<evidence type="ECO:0000259" key="2">
    <source>
        <dbReference type="PROSITE" id="PS51144"/>
    </source>
</evidence>
<dbReference type="Pfam" id="PF00194">
    <property type="entry name" value="Carb_anhydrase"/>
    <property type="match status" value="1"/>
</dbReference>
<feature type="chain" id="PRO_5040372160" evidence="1">
    <location>
        <begin position="28"/>
        <end position="296"/>
    </location>
</feature>
<organism evidence="3 4">
    <name type="scientific">Striga hermonthica</name>
    <name type="common">Purple witchweed</name>
    <name type="synonym">Buchnera hermonthica</name>
    <dbReference type="NCBI Taxonomy" id="68872"/>
    <lineage>
        <taxon>Eukaryota</taxon>
        <taxon>Viridiplantae</taxon>
        <taxon>Streptophyta</taxon>
        <taxon>Embryophyta</taxon>
        <taxon>Tracheophyta</taxon>
        <taxon>Spermatophyta</taxon>
        <taxon>Magnoliopsida</taxon>
        <taxon>eudicotyledons</taxon>
        <taxon>Gunneridae</taxon>
        <taxon>Pentapetalae</taxon>
        <taxon>asterids</taxon>
        <taxon>lamiids</taxon>
        <taxon>Lamiales</taxon>
        <taxon>Orobanchaceae</taxon>
        <taxon>Buchnereae</taxon>
        <taxon>Striga</taxon>
    </lineage>
</organism>
<protein>
    <submittedName>
        <fullName evidence="3">Alpha carbonic anhydrase 7</fullName>
    </submittedName>
</protein>
<reference evidence="3" key="1">
    <citation type="submission" date="2019-12" db="EMBL/GenBank/DDBJ databases">
        <authorList>
            <person name="Scholes J."/>
        </authorList>
    </citation>
    <scope>NUCLEOTIDE SEQUENCE</scope>
</reference>
<dbReference type="OrthoDB" id="429145at2759"/>
<gene>
    <name evidence="3" type="ORF">SHERM_15212</name>
</gene>
<keyword evidence="1" id="KW-0732">Signal</keyword>
<dbReference type="SMART" id="SM01057">
    <property type="entry name" value="Carb_anhydrase"/>
    <property type="match status" value="1"/>
</dbReference>
<dbReference type="InterPro" id="IPR036398">
    <property type="entry name" value="CA_dom_sf"/>
</dbReference>
<dbReference type="SUPFAM" id="SSF51069">
    <property type="entry name" value="Carbonic anhydrase"/>
    <property type="match status" value="1"/>
</dbReference>
<keyword evidence="4" id="KW-1185">Reference proteome</keyword>
<dbReference type="PANTHER" id="PTHR18952:SF208">
    <property type="entry name" value="CARBONIC ANHYDRASE XA-RELATED"/>
    <property type="match status" value="1"/>
</dbReference>
<dbReference type="GO" id="GO:0004089">
    <property type="term" value="F:carbonate dehydratase activity"/>
    <property type="evidence" value="ECO:0007669"/>
    <property type="project" value="InterPro"/>
</dbReference>
<name>A0A9N7R7M4_STRHE</name>
<evidence type="ECO:0000313" key="3">
    <source>
        <dbReference type="EMBL" id="CAA0815060.1"/>
    </source>
</evidence>
<comment type="caution">
    <text evidence="3">The sequence shown here is derived from an EMBL/GenBank/DDBJ whole genome shotgun (WGS) entry which is preliminary data.</text>
</comment>
<evidence type="ECO:0000256" key="1">
    <source>
        <dbReference type="SAM" id="SignalP"/>
    </source>
</evidence>
<proteinExistence type="predicted"/>
<dbReference type="PROSITE" id="PS51144">
    <property type="entry name" value="ALPHA_CA_2"/>
    <property type="match status" value="1"/>
</dbReference>
<dbReference type="InterPro" id="IPR001148">
    <property type="entry name" value="CA_dom"/>
</dbReference>
<sequence>MKFTTTFSGSSFIVLLLLLSFTCLTRAQEVDDEREFSYDENSPNGPAHWGEIRQEWSECNSGQMQSPIDLLSERVEIVSNLGRLKRGYNPSNATLINRGHDMMLRWINGAGYIRINGTLFQLRQCHWHTPAEHTLNGRRFDMEVHLVHQSHDNRTAVIGIMYKIGRPDSFLSEMQRELEAVAQTHEVEHSVGVVNPRQIKFGSRKKRLATTASNTRIAAPGSGGSKQKVIVAYVPAEDRMHQRVSGCSGWVRGSHPNLMQLGRFSWYSVRYWSFKVAELGGKCSCRVLVAMDTREQ</sequence>
<dbReference type="EMBL" id="CACSLK010012233">
    <property type="protein sequence ID" value="CAA0815060.1"/>
    <property type="molecule type" value="Genomic_DNA"/>
</dbReference>
<accession>A0A9N7R7M4</accession>
<dbReference type="AlphaFoldDB" id="A0A9N7R7M4"/>